<dbReference type="Gene3D" id="3.40.50.720">
    <property type="entry name" value="NAD(P)-binding Rossmann-like Domain"/>
    <property type="match status" value="1"/>
</dbReference>
<dbReference type="CDD" id="cd05233">
    <property type="entry name" value="SDR_c"/>
    <property type="match status" value="1"/>
</dbReference>
<organism evidence="3 4">
    <name type="scientific">Nocardia aurantiaca</name>
    <dbReference type="NCBI Taxonomy" id="2675850"/>
    <lineage>
        <taxon>Bacteria</taxon>
        <taxon>Bacillati</taxon>
        <taxon>Actinomycetota</taxon>
        <taxon>Actinomycetes</taxon>
        <taxon>Mycobacteriales</taxon>
        <taxon>Nocardiaceae</taxon>
        <taxon>Nocardia</taxon>
    </lineage>
</organism>
<proteinExistence type="inferred from homology"/>
<dbReference type="InterPro" id="IPR036291">
    <property type="entry name" value="NAD(P)-bd_dom_sf"/>
</dbReference>
<reference evidence="3 4" key="1">
    <citation type="submission" date="2019-11" db="EMBL/GenBank/DDBJ databases">
        <title>Nocardia sp. nov. CT2-14 isolated from soil.</title>
        <authorList>
            <person name="Kanchanasin P."/>
            <person name="Tanasupawat S."/>
            <person name="Yuki M."/>
            <person name="Kudo T."/>
        </authorList>
    </citation>
    <scope>NUCLEOTIDE SEQUENCE [LARGE SCALE GENOMIC DNA]</scope>
    <source>
        <strain evidence="3 4">CT2-14</strain>
    </source>
</reference>
<dbReference type="SUPFAM" id="SSF51735">
    <property type="entry name" value="NAD(P)-binding Rossmann-fold domains"/>
    <property type="match status" value="1"/>
</dbReference>
<evidence type="ECO:0000256" key="1">
    <source>
        <dbReference type="ARBA" id="ARBA00006484"/>
    </source>
</evidence>
<protein>
    <submittedName>
        <fullName evidence="3">SDR family NAD(P)-dependent oxidoreductase</fullName>
    </submittedName>
</protein>
<dbReference type="PRINTS" id="PR00081">
    <property type="entry name" value="GDHRDH"/>
</dbReference>
<evidence type="ECO:0000313" key="3">
    <source>
        <dbReference type="EMBL" id="MTE14082.1"/>
    </source>
</evidence>
<sequence>MLNPQMKVACPMIEFRAARRPRTAGSLPEECPIEGKRIVVTDACSEIGRETARLLGLHGAEVILVARNGSQLIRECATIIQAGGRAHWYRCDLSALGDVDQLVEWLLTEFDAVDVLVNNTGRPTRRPVLQSLDRFRDYQRMMAAYYFGPLRLTLGLLPAMLAGGSGHVVNVGPWSAETGAAPNFASYASAQAAWATFGQCADAELSPRGIHVTTVQCPAFELDTGSPACVPQHPTLDPAEAARWIESAIRTGPAQLQPRFPRALLGLASMSPRTTRLKHALGI</sequence>
<dbReference type="GO" id="GO:0016491">
    <property type="term" value="F:oxidoreductase activity"/>
    <property type="evidence" value="ECO:0007669"/>
    <property type="project" value="UniProtKB-KW"/>
</dbReference>
<accession>A0A6I3KVR9</accession>
<gene>
    <name evidence="3" type="ORF">GLP40_15070</name>
</gene>
<dbReference type="Pfam" id="PF00106">
    <property type="entry name" value="adh_short"/>
    <property type="match status" value="1"/>
</dbReference>
<dbReference type="PANTHER" id="PTHR44196:SF1">
    <property type="entry name" value="DEHYDROGENASE_REDUCTASE SDR FAMILY MEMBER 7B"/>
    <property type="match status" value="1"/>
</dbReference>
<keyword evidence="4" id="KW-1185">Reference proteome</keyword>
<comment type="caution">
    <text evidence="3">The sequence shown here is derived from an EMBL/GenBank/DDBJ whole genome shotgun (WGS) entry which is preliminary data.</text>
</comment>
<dbReference type="Proteomes" id="UP000432464">
    <property type="component" value="Unassembled WGS sequence"/>
</dbReference>
<dbReference type="PANTHER" id="PTHR44196">
    <property type="entry name" value="DEHYDROGENASE/REDUCTASE SDR FAMILY MEMBER 7B"/>
    <property type="match status" value="1"/>
</dbReference>
<evidence type="ECO:0000313" key="4">
    <source>
        <dbReference type="Proteomes" id="UP000432464"/>
    </source>
</evidence>
<keyword evidence="2" id="KW-0560">Oxidoreductase</keyword>
<evidence type="ECO:0000256" key="2">
    <source>
        <dbReference type="ARBA" id="ARBA00023002"/>
    </source>
</evidence>
<dbReference type="EMBL" id="WMBB01000006">
    <property type="protein sequence ID" value="MTE14082.1"/>
    <property type="molecule type" value="Genomic_DNA"/>
</dbReference>
<dbReference type="InterPro" id="IPR002347">
    <property type="entry name" value="SDR_fam"/>
</dbReference>
<name>A0A6I3KVR9_9NOCA</name>
<dbReference type="AlphaFoldDB" id="A0A6I3KVR9"/>
<comment type="similarity">
    <text evidence="1">Belongs to the short-chain dehydrogenases/reductases (SDR) family.</text>
</comment>
<dbReference type="GO" id="GO:0016020">
    <property type="term" value="C:membrane"/>
    <property type="evidence" value="ECO:0007669"/>
    <property type="project" value="TreeGrafter"/>
</dbReference>